<proteinExistence type="predicted"/>
<name>A0ABQ0UF86_PSEAF</name>
<sequence>MYITPKWLDYCALKLALNAINYRQMIKTPDFNKKPRALLAFYACIVHIF</sequence>
<accession>A0ABQ0UF86</accession>
<evidence type="ECO:0000313" key="2">
    <source>
        <dbReference type="Proteomes" id="UP000321189"/>
    </source>
</evidence>
<protein>
    <submittedName>
        <fullName evidence="1">Uncharacterized protein</fullName>
    </submittedName>
</protein>
<dbReference type="Proteomes" id="UP000321189">
    <property type="component" value="Unassembled WGS sequence"/>
</dbReference>
<keyword evidence="2" id="KW-1185">Reference proteome</keyword>
<gene>
    <name evidence="1" type="ORF">PAT01_24340</name>
</gene>
<reference evidence="1 2" key="1">
    <citation type="submission" date="2019-07" db="EMBL/GenBank/DDBJ databases">
        <title>Whole genome shotgun sequence of Pseudoalteromonas atlantica NBRC 103033.</title>
        <authorList>
            <person name="Hosoyama A."/>
            <person name="Uohara A."/>
            <person name="Ohji S."/>
            <person name="Ichikawa N."/>
        </authorList>
    </citation>
    <scope>NUCLEOTIDE SEQUENCE [LARGE SCALE GENOMIC DNA]</scope>
    <source>
        <strain evidence="1 2">NBRC 103033</strain>
    </source>
</reference>
<comment type="caution">
    <text evidence="1">The sequence shown here is derived from an EMBL/GenBank/DDBJ whole genome shotgun (WGS) entry which is preliminary data.</text>
</comment>
<dbReference type="EMBL" id="BJUT01000027">
    <property type="protein sequence ID" value="GEK77130.1"/>
    <property type="molecule type" value="Genomic_DNA"/>
</dbReference>
<organism evidence="1 2">
    <name type="scientific">Pseudoalteromonas atlantica</name>
    <name type="common">Alteromonas atlantica</name>
    <dbReference type="NCBI Taxonomy" id="288"/>
    <lineage>
        <taxon>Bacteria</taxon>
        <taxon>Pseudomonadati</taxon>
        <taxon>Pseudomonadota</taxon>
        <taxon>Gammaproteobacteria</taxon>
        <taxon>Alteromonadales</taxon>
        <taxon>Pseudoalteromonadaceae</taxon>
        <taxon>Pseudoalteromonas</taxon>
    </lineage>
</organism>
<evidence type="ECO:0000313" key="1">
    <source>
        <dbReference type="EMBL" id="GEK77130.1"/>
    </source>
</evidence>